<dbReference type="PROSITE" id="PS50112">
    <property type="entry name" value="PAS"/>
    <property type="match status" value="1"/>
</dbReference>
<protein>
    <recommendedName>
        <fullName evidence="2">diguanylate cyclase</fullName>
        <ecNumber evidence="2">2.7.7.65</ecNumber>
    </recommendedName>
</protein>
<feature type="domain" description="GGDEF" evidence="5">
    <location>
        <begin position="172"/>
        <end position="309"/>
    </location>
</feature>
<dbReference type="InterPro" id="IPR013767">
    <property type="entry name" value="PAS_fold"/>
</dbReference>
<proteinExistence type="predicted"/>
<dbReference type="Gene3D" id="3.30.450.20">
    <property type="entry name" value="PAS domain"/>
    <property type="match status" value="1"/>
</dbReference>
<comment type="catalytic activity">
    <reaction evidence="3">
        <text>2 GTP = 3',3'-c-di-GMP + 2 diphosphate</text>
        <dbReference type="Rhea" id="RHEA:24898"/>
        <dbReference type="ChEBI" id="CHEBI:33019"/>
        <dbReference type="ChEBI" id="CHEBI:37565"/>
        <dbReference type="ChEBI" id="CHEBI:58805"/>
        <dbReference type="EC" id="2.7.7.65"/>
    </reaction>
</comment>
<dbReference type="SMART" id="SM00091">
    <property type="entry name" value="PAS"/>
    <property type="match status" value="1"/>
</dbReference>
<dbReference type="Pfam" id="PF00989">
    <property type="entry name" value="PAS"/>
    <property type="match status" value="1"/>
</dbReference>
<dbReference type="SUPFAM" id="SSF55073">
    <property type="entry name" value="Nucleotide cyclase"/>
    <property type="match status" value="1"/>
</dbReference>
<dbReference type="InterPro" id="IPR000160">
    <property type="entry name" value="GGDEF_dom"/>
</dbReference>
<dbReference type="Pfam" id="PF00990">
    <property type="entry name" value="GGDEF"/>
    <property type="match status" value="1"/>
</dbReference>
<dbReference type="PROSITE" id="PS50887">
    <property type="entry name" value="GGDEF"/>
    <property type="match status" value="1"/>
</dbReference>
<dbReference type="Gene3D" id="3.30.70.270">
    <property type="match status" value="1"/>
</dbReference>
<dbReference type="InterPro" id="IPR035965">
    <property type="entry name" value="PAS-like_dom_sf"/>
</dbReference>
<dbReference type="SUPFAM" id="SSF55785">
    <property type="entry name" value="PYP-like sensor domain (PAS domain)"/>
    <property type="match status" value="1"/>
</dbReference>
<dbReference type="KEGG" id="njp:NEJAP_0097"/>
<evidence type="ECO:0000256" key="2">
    <source>
        <dbReference type="ARBA" id="ARBA00012528"/>
    </source>
</evidence>
<dbReference type="EMBL" id="AP014546">
    <property type="protein sequence ID" value="BBB28056.1"/>
    <property type="molecule type" value="Genomic_DNA"/>
</dbReference>
<evidence type="ECO:0000313" key="6">
    <source>
        <dbReference type="EMBL" id="BBB28056.1"/>
    </source>
</evidence>
<feature type="domain" description="PAS" evidence="4">
    <location>
        <begin position="1"/>
        <end position="70"/>
    </location>
</feature>
<keyword evidence="7" id="KW-1185">Reference proteome</keyword>
<dbReference type="GO" id="GO:0006355">
    <property type="term" value="P:regulation of DNA-templated transcription"/>
    <property type="evidence" value="ECO:0007669"/>
    <property type="project" value="InterPro"/>
</dbReference>
<dbReference type="InterPro" id="IPR000014">
    <property type="entry name" value="PAS"/>
</dbReference>
<dbReference type="InterPro" id="IPR029787">
    <property type="entry name" value="Nucleotide_cyclase"/>
</dbReference>
<dbReference type="CDD" id="cd00130">
    <property type="entry name" value="PAS"/>
    <property type="match status" value="1"/>
</dbReference>
<dbReference type="CDD" id="cd01949">
    <property type="entry name" value="GGDEF"/>
    <property type="match status" value="1"/>
</dbReference>
<comment type="cofactor">
    <cofactor evidence="1">
        <name>Mg(2+)</name>
        <dbReference type="ChEBI" id="CHEBI:18420"/>
    </cofactor>
</comment>
<dbReference type="EC" id="2.7.7.65" evidence="2"/>
<dbReference type="PANTHER" id="PTHR45138">
    <property type="entry name" value="REGULATORY COMPONENTS OF SENSORY TRANSDUCTION SYSTEM"/>
    <property type="match status" value="1"/>
</dbReference>
<dbReference type="Proteomes" id="UP000595332">
    <property type="component" value="Chromosome"/>
</dbReference>
<dbReference type="SMART" id="SM00267">
    <property type="entry name" value="GGDEF"/>
    <property type="match status" value="1"/>
</dbReference>
<dbReference type="GO" id="GO:0005886">
    <property type="term" value="C:plasma membrane"/>
    <property type="evidence" value="ECO:0007669"/>
    <property type="project" value="TreeGrafter"/>
</dbReference>
<dbReference type="AlphaFoldDB" id="A0A7R6PF92"/>
<dbReference type="FunFam" id="3.30.70.270:FF:000001">
    <property type="entry name" value="Diguanylate cyclase domain protein"/>
    <property type="match status" value="1"/>
</dbReference>
<evidence type="ECO:0000259" key="4">
    <source>
        <dbReference type="PROSITE" id="PS50112"/>
    </source>
</evidence>
<sequence length="319" mass="36154">MKLYKEVLENLNAGVLVVDQNLSIVFVNRWFKKALKMSPTDILDRSFIELFPETNDSRLHFAIADALVNHLSSLLSPSLNHRPFPLYKGQHKVEPIEQLIRILPIPFDETQICCMIEITDVSNMVKREKALSNLTKRFSNLALTDELTNIANRRQFNITLDKEIHLATRDKKPLSLIFLDIDFFKSYNDSLGHLAGDNCLITVVNTLLQRIRRGSDQISRYGGDEFCIILPDTNIQTAVDTAESLRAIIYALDMPHPKNEIASCVTITIGAACWDEFNNESASSFILRADSTLYRAKQSGRNSVLGHYNDTWITPSPIT</sequence>
<dbReference type="InterPro" id="IPR043128">
    <property type="entry name" value="Rev_trsase/Diguanyl_cyclase"/>
</dbReference>
<evidence type="ECO:0000313" key="7">
    <source>
        <dbReference type="Proteomes" id="UP000595332"/>
    </source>
</evidence>
<evidence type="ECO:0000256" key="1">
    <source>
        <dbReference type="ARBA" id="ARBA00001946"/>
    </source>
</evidence>
<reference evidence="6 7" key="1">
    <citation type="journal article" date="2008" name="Int. J. Syst. Evol. Microbiol.">
        <title>Neptunomonas japonica sp. nov., an Osedax japonicus symbiont-like bacterium isolated from sediment adjacent to sperm whale carcasses off Kagoshima, Japan.</title>
        <authorList>
            <person name="Miyazaki M."/>
            <person name="Nogi Y."/>
            <person name="Fujiwara Y."/>
            <person name="Kawato M."/>
            <person name="Kubokawa K."/>
            <person name="Horikoshi K."/>
        </authorList>
    </citation>
    <scope>NUCLEOTIDE SEQUENCE [LARGE SCALE GENOMIC DNA]</scope>
    <source>
        <strain evidence="6 7">JAMM 1380</strain>
    </source>
</reference>
<evidence type="ECO:0000259" key="5">
    <source>
        <dbReference type="PROSITE" id="PS50887"/>
    </source>
</evidence>
<dbReference type="GO" id="GO:1902201">
    <property type="term" value="P:negative regulation of bacterial-type flagellum-dependent cell motility"/>
    <property type="evidence" value="ECO:0007669"/>
    <property type="project" value="TreeGrafter"/>
</dbReference>
<gene>
    <name evidence="6" type="ORF">NEJAP_0097</name>
</gene>
<dbReference type="NCBIfam" id="TIGR00229">
    <property type="entry name" value="sensory_box"/>
    <property type="match status" value="1"/>
</dbReference>
<evidence type="ECO:0000256" key="3">
    <source>
        <dbReference type="ARBA" id="ARBA00034247"/>
    </source>
</evidence>
<dbReference type="GO" id="GO:0052621">
    <property type="term" value="F:diguanylate cyclase activity"/>
    <property type="evidence" value="ECO:0007669"/>
    <property type="project" value="UniProtKB-EC"/>
</dbReference>
<dbReference type="InterPro" id="IPR050469">
    <property type="entry name" value="Diguanylate_Cyclase"/>
</dbReference>
<name>A0A7R6PF92_9GAMM</name>
<dbReference type="RefSeq" id="WP_201348794.1">
    <property type="nucleotide sequence ID" value="NZ_AP014546.1"/>
</dbReference>
<dbReference type="GO" id="GO:0043709">
    <property type="term" value="P:cell adhesion involved in single-species biofilm formation"/>
    <property type="evidence" value="ECO:0007669"/>
    <property type="project" value="TreeGrafter"/>
</dbReference>
<dbReference type="NCBIfam" id="TIGR00254">
    <property type="entry name" value="GGDEF"/>
    <property type="match status" value="1"/>
</dbReference>
<organism evidence="6 7">
    <name type="scientific">Neptunomonas japonica JAMM 1380</name>
    <dbReference type="NCBI Taxonomy" id="1441457"/>
    <lineage>
        <taxon>Bacteria</taxon>
        <taxon>Pseudomonadati</taxon>
        <taxon>Pseudomonadota</taxon>
        <taxon>Gammaproteobacteria</taxon>
        <taxon>Oceanospirillales</taxon>
        <taxon>Oceanospirillaceae</taxon>
        <taxon>Neptunomonas</taxon>
    </lineage>
</organism>
<accession>A0A7R6PF92</accession>
<dbReference type="PANTHER" id="PTHR45138:SF9">
    <property type="entry name" value="DIGUANYLATE CYCLASE DGCM-RELATED"/>
    <property type="match status" value="1"/>
</dbReference>